<comment type="caution">
    <text evidence="9">The sequence shown here is derived from an EMBL/GenBank/DDBJ whole genome shotgun (WGS) entry which is preliminary data.</text>
</comment>
<evidence type="ECO:0000313" key="9">
    <source>
        <dbReference type="EMBL" id="RXR28397.1"/>
    </source>
</evidence>
<dbReference type="PANTHER" id="PTHR23513">
    <property type="entry name" value="INTEGRAL MEMBRANE EFFLUX PROTEIN-RELATED"/>
    <property type="match status" value="1"/>
</dbReference>
<feature type="transmembrane region" description="Helical" evidence="7">
    <location>
        <begin position="182"/>
        <end position="202"/>
    </location>
</feature>
<evidence type="ECO:0000256" key="5">
    <source>
        <dbReference type="ARBA" id="ARBA00022989"/>
    </source>
</evidence>
<organism evidence="9 10">
    <name type="scientific">Sphingobium fluviale</name>
    <dbReference type="NCBI Taxonomy" id="2506423"/>
    <lineage>
        <taxon>Bacteria</taxon>
        <taxon>Pseudomonadati</taxon>
        <taxon>Pseudomonadota</taxon>
        <taxon>Alphaproteobacteria</taxon>
        <taxon>Sphingomonadales</taxon>
        <taxon>Sphingomonadaceae</taxon>
        <taxon>Sphingobium</taxon>
    </lineage>
</organism>
<feature type="transmembrane region" description="Helical" evidence="7">
    <location>
        <begin position="142"/>
        <end position="162"/>
    </location>
</feature>
<protein>
    <submittedName>
        <fullName evidence="9">MFS transporter</fullName>
    </submittedName>
</protein>
<dbReference type="Pfam" id="PF05977">
    <property type="entry name" value="MFS_3"/>
    <property type="match status" value="1"/>
</dbReference>
<feature type="transmembrane region" description="Helical" evidence="7">
    <location>
        <begin position="380"/>
        <end position="406"/>
    </location>
</feature>
<feature type="transmembrane region" description="Helical" evidence="7">
    <location>
        <begin position="54"/>
        <end position="76"/>
    </location>
</feature>
<feature type="transmembrane region" description="Helical" evidence="7">
    <location>
        <begin position="297"/>
        <end position="330"/>
    </location>
</feature>
<dbReference type="Proteomes" id="UP000290958">
    <property type="component" value="Unassembled WGS sequence"/>
</dbReference>
<dbReference type="InterPro" id="IPR020846">
    <property type="entry name" value="MFS_dom"/>
</dbReference>
<reference evidence="10" key="1">
    <citation type="submission" date="2019-01" db="EMBL/GenBank/DDBJ databases">
        <title>Cytophagaceae bacterium strain CAR-16.</title>
        <authorList>
            <person name="Chen W.-M."/>
        </authorList>
    </citation>
    <scope>NUCLEOTIDE SEQUENCE [LARGE SCALE GENOMIC DNA]</scope>
    <source>
        <strain evidence="10">CHR27</strain>
    </source>
</reference>
<dbReference type="GO" id="GO:0005886">
    <property type="term" value="C:plasma membrane"/>
    <property type="evidence" value="ECO:0007669"/>
    <property type="project" value="UniProtKB-SubCell"/>
</dbReference>
<name>A0A4Q1KFW2_9SPHN</name>
<dbReference type="PROSITE" id="PS50850">
    <property type="entry name" value="MFS"/>
    <property type="match status" value="1"/>
</dbReference>
<dbReference type="PANTHER" id="PTHR23513:SF9">
    <property type="entry name" value="ENTEROBACTIN EXPORTER ENTS"/>
    <property type="match status" value="1"/>
</dbReference>
<sequence length="434" mass="46196">MNVSANPSHPLHVRDFRLYLIGRFATIIGQYSLLLVIAWQAYSTARLTMDTREAAVQLGLIGLAQFLPLFFLTPVSGWVADHIDRRKVVMMAVVLQMICTAILGVATHDGWVSLPLLFAMAGLLGVARCFAGPAYSSMAPRLLPAALVPGAIAMGALIWQAGMIAGPAFGGYLYAVKPWLPHMMSVGMFVVAIVAISQLPAIPPTQIDQRRHPIRQMLDGLVYVRTNRLVLGTITLDLMAVLLAGSTALLPIYAHDIFHAGPDALGMLAAATGIGAGLTALWFGFRPPSSNVGNRMLLAVAGFGVATALFGSTAFMPLAVAMPVAFVALFLCGVADMYSVFVRQTLIQVYTPDEMRGRVSSVSQLSISASNELGEAESGFVAALIGPVTTVIAGGIGAIIVVALWARLFPEIGLARRFDAHDTDEKTPQQEKQA</sequence>
<evidence type="ECO:0000256" key="2">
    <source>
        <dbReference type="ARBA" id="ARBA00022448"/>
    </source>
</evidence>
<dbReference type="Gene3D" id="1.20.1250.20">
    <property type="entry name" value="MFS general substrate transporter like domains"/>
    <property type="match status" value="1"/>
</dbReference>
<evidence type="ECO:0000313" key="10">
    <source>
        <dbReference type="Proteomes" id="UP000290958"/>
    </source>
</evidence>
<evidence type="ECO:0000259" key="8">
    <source>
        <dbReference type="PROSITE" id="PS50850"/>
    </source>
</evidence>
<dbReference type="SUPFAM" id="SSF103473">
    <property type="entry name" value="MFS general substrate transporter"/>
    <property type="match status" value="1"/>
</dbReference>
<dbReference type="CDD" id="cd06173">
    <property type="entry name" value="MFS_MefA_like"/>
    <property type="match status" value="1"/>
</dbReference>
<keyword evidence="3" id="KW-1003">Cell membrane</keyword>
<keyword evidence="2" id="KW-0813">Transport</keyword>
<dbReference type="RefSeq" id="WP_129404472.1">
    <property type="nucleotide sequence ID" value="NZ_SBKP01000009.1"/>
</dbReference>
<feature type="transmembrane region" description="Helical" evidence="7">
    <location>
        <begin position="265"/>
        <end position="285"/>
    </location>
</feature>
<evidence type="ECO:0000256" key="6">
    <source>
        <dbReference type="ARBA" id="ARBA00023136"/>
    </source>
</evidence>
<evidence type="ECO:0000256" key="1">
    <source>
        <dbReference type="ARBA" id="ARBA00004651"/>
    </source>
</evidence>
<keyword evidence="6 7" id="KW-0472">Membrane</keyword>
<feature type="transmembrane region" description="Helical" evidence="7">
    <location>
        <begin position="20"/>
        <end position="42"/>
    </location>
</feature>
<dbReference type="GO" id="GO:0022857">
    <property type="term" value="F:transmembrane transporter activity"/>
    <property type="evidence" value="ECO:0007669"/>
    <property type="project" value="InterPro"/>
</dbReference>
<evidence type="ECO:0000256" key="3">
    <source>
        <dbReference type="ARBA" id="ARBA00022475"/>
    </source>
</evidence>
<feature type="transmembrane region" description="Helical" evidence="7">
    <location>
        <begin position="88"/>
        <end position="106"/>
    </location>
</feature>
<dbReference type="InterPro" id="IPR036259">
    <property type="entry name" value="MFS_trans_sf"/>
</dbReference>
<proteinExistence type="predicted"/>
<accession>A0A4Q1KFW2</accession>
<dbReference type="InterPro" id="IPR010290">
    <property type="entry name" value="TM_effector"/>
</dbReference>
<feature type="transmembrane region" description="Helical" evidence="7">
    <location>
        <begin position="229"/>
        <end position="253"/>
    </location>
</feature>
<evidence type="ECO:0000256" key="7">
    <source>
        <dbReference type="SAM" id="Phobius"/>
    </source>
</evidence>
<keyword evidence="10" id="KW-1185">Reference proteome</keyword>
<dbReference type="EMBL" id="SBKP01000009">
    <property type="protein sequence ID" value="RXR28397.1"/>
    <property type="molecule type" value="Genomic_DNA"/>
</dbReference>
<dbReference type="AlphaFoldDB" id="A0A4Q1KFW2"/>
<feature type="transmembrane region" description="Helical" evidence="7">
    <location>
        <begin position="112"/>
        <end position="130"/>
    </location>
</feature>
<keyword evidence="5 7" id="KW-1133">Transmembrane helix</keyword>
<dbReference type="OrthoDB" id="7283966at2"/>
<gene>
    <name evidence="9" type="ORF">EQG66_10140</name>
</gene>
<comment type="subcellular location">
    <subcellularLocation>
        <location evidence="1">Cell membrane</location>
        <topology evidence="1">Multi-pass membrane protein</topology>
    </subcellularLocation>
</comment>
<feature type="domain" description="Major facilitator superfamily (MFS) profile" evidence="8">
    <location>
        <begin position="18"/>
        <end position="413"/>
    </location>
</feature>
<keyword evidence="4 7" id="KW-0812">Transmembrane</keyword>
<evidence type="ECO:0000256" key="4">
    <source>
        <dbReference type="ARBA" id="ARBA00022692"/>
    </source>
</evidence>